<evidence type="ECO:0000256" key="1">
    <source>
        <dbReference type="SAM" id="Phobius"/>
    </source>
</evidence>
<sequence length="99" mass="11103">MVWSMAGRRLGMAWAVFFFFIICINGIYISHRCFAIRSRSTGRIIYMDWTGLDGVGAGLGMVMVMGGRGGRTGWLVGRLGSSHNRIRLMMMEHELLDVS</sequence>
<reference evidence="2" key="1">
    <citation type="journal article" date="2023" name="Mol. Phylogenet. Evol.">
        <title>Genome-scale phylogeny and comparative genomics of the fungal order Sordariales.</title>
        <authorList>
            <person name="Hensen N."/>
            <person name="Bonometti L."/>
            <person name="Westerberg I."/>
            <person name="Brannstrom I.O."/>
            <person name="Guillou S."/>
            <person name="Cros-Aarteil S."/>
            <person name="Calhoun S."/>
            <person name="Haridas S."/>
            <person name="Kuo A."/>
            <person name="Mondo S."/>
            <person name="Pangilinan J."/>
            <person name="Riley R."/>
            <person name="LaButti K."/>
            <person name="Andreopoulos B."/>
            <person name="Lipzen A."/>
            <person name="Chen C."/>
            <person name="Yan M."/>
            <person name="Daum C."/>
            <person name="Ng V."/>
            <person name="Clum A."/>
            <person name="Steindorff A."/>
            <person name="Ohm R.A."/>
            <person name="Martin F."/>
            <person name="Silar P."/>
            <person name="Natvig D.O."/>
            <person name="Lalanne C."/>
            <person name="Gautier V."/>
            <person name="Ament-Velasquez S.L."/>
            <person name="Kruys A."/>
            <person name="Hutchinson M.I."/>
            <person name="Powell A.J."/>
            <person name="Barry K."/>
            <person name="Miller A.N."/>
            <person name="Grigoriev I.V."/>
            <person name="Debuchy R."/>
            <person name="Gladieux P."/>
            <person name="Hiltunen Thoren M."/>
            <person name="Johannesson H."/>
        </authorList>
    </citation>
    <scope>NUCLEOTIDE SEQUENCE</scope>
    <source>
        <strain evidence="2">CBS 314.62</strain>
    </source>
</reference>
<organism evidence="2 3">
    <name type="scientific">Podospora appendiculata</name>
    <dbReference type="NCBI Taxonomy" id="314037"/>
    <lineage>
        <taxon>Eukaryota</taxon>
        <taxon>Fungi</taxon>
        <taxon>Dikarya</taxon>
        <taxon>Ascomycota</taxon>
        <taxon>Pezizomycotina</taxon>
        <taxon>Sordariomycetes</taxon>
        <taxon>Sordariomycetidae</taxon>
        <taxon>Sordariales</taxon>
        <taxon>Podosporaceae</taxon>
        <taxon>Podospora</taxon>
    </lineage>
</organism>
<keyword evidence="1" id="KW-1133">Transmembrane helix</keyword>
<reference evidence="2" key="2">
    <citation type="submission" date="2023-06" db="EMBL/GenBank/DDBJ databases">
        <authorList>
            <consortium name="Lawrence Berkeley National Laboratory"/>
            <person name="Haridas S."/>
            <person name="Hensen N."/>
            <person name="Bonometti L."/>
            <person name="Westerberg I."/>
            <person name="Brannstrom I.O."/>
            <person name="Guillou S."/>
            <person name="Cros-Aarteil S."/>
            <person name="Calhoun S."/>
            <person name="Kuo A."/>
            <person name="Mondo S."/>
            <person name="Pangilinan J."/>
            <person name="Riley R."/>
            <person name="Labutti K."/>
            <person name="Andreopoulos B."/>
            <person name="Lipzen A."/>
            <person name="Chen C."/>
            <person name="Yanf M."/>
            <person name="Daum C."/>
            <person name="Ng V."/>
            <person name="Clum A."/>
            <person name="Steindorff A."/>
            <person name="Ohm R."/>
            <person name="Martin F."/>
            <person name="Silar P."/>
            <person name="Natvig D."/>
            <person name="Lalanne C."/>
            <person name="Gautier V."/>
            <person name="Ament-Velasquez S.L."/>
            <person name="Kruys A."/>
            <person name="Hutchinson M.I."/>
            <person name="Powell A.J."/>
            <person name="Barry K."/>
            <person name="Miller A.N."/>
            <person name="Grigoriev I.V."/>
            <person name="Debuchy R."/>
            <person name="Gladieux P."/>
            <person name="Thoren M.H."/>
            <person name="Johannesson H."/>
        </authorList>
    </citation>
    <scope>NUCLEOTIDE SEQUENCE</scope>
    <source>
        <strain evidence="2">CBS 314.62</strain>
    </source>
</reference>
<gene>
    <name evidence="2" type="ORF">B0T22DRAFT_32478</name>
</gene>
<accession>A0AAE0XGJ7</accession>
<feature type="transmembrane region" description="Helical" evidence="1">
    <location>
        <begin position="12"/>
        <end position="30"/>
    </location>
</feature>
<name>A0AAE0XGJ7_9PEZI</name>
<keyword evidence="3" id="KW-1185">Reference proteome</keyword>
<protein>
    <submittedName>
        <fullName evidence="2">Uncharacterized protein</fullName>
    </submittedName>
</protein>
<keyword evidence="1" id="KW-0812">Transmembrane</keyword>
<keyword evidence="1" id="KW-0472">Membrane</keyword>
<dbReference type="AlphaFoldDB" id="A0AAE0XGJ7"/>
<comment type="caution">
    <text evidence="2">The sequence shown here is derived from an EMBL/GenBank/DDBJ whole genome shotgun (WGS) entry which is preliminary data.</text>
</comment>
<evidence type="ECO:0000313" key="3">
    <source>
        <dbReference type="Proteomes" id="UP001270362"/>
    </source>
</evidence>
<proteinExistence type="predicted"/>
<dbReference type="Proteomes" id="UP001270362">
    <property type="component" value="Unassembled WGS sequence"/>
</dbReference>
<dbReference type="EMBL" id="JAULSO010000001">
    <property type="protein sequence ID" value="KAK3693005.1"/>
    <property type="molecule type" value="Genomic_DNA"/>
</dbReference>
<evidence type="ECO:0000313" key="2">
    <source>
        <dbReference type="EMBL" id="KAK3693005.1"/>
    </source>
</evidence>